<dbReference type="AlphaFoldDB" id="A0AAD9K454"/>
<feature type="compositionally biased region" description="Basic residues" evidence="1">
    <location>
        <begin position="71"/>
        <end position="81"/>
    </location>
</feature>
<evidence type="ECO:0000256" key="1">
    <source>
        <dbReference type="SAM" id="MobiDB-lite"/>
    </source>
</evidence>
<gene>
    <name evidence="3" type="ORF">NP493_1413g00029</name>
</gene>
<comment type="caution">
    <text evidence="3">The sequence shown here is derived from an EMBL/GenBank/DDBJ whole genome shotgun (WGS) entry which is preliminary data.</text>
</comment>
<dbReference type="Proteomes" id="UP001209878">
    <property type="component" value="Unassembled WGS sequence"/>
</dbReference>
<organism evidence="3 4">
    <name type="scientific">Ridgeia piscesae</name>
    <name type="common">Tubeworm</name>
    <dbReference type="NCBI Taxonomy" id="27915"/>
    <lineage>
        <taxon>Eukaryota</taxon>
        <taxon>Metazoa</taxon>
        <taxon>Spiralia</taxon>
        <taxon>Lophotrochozoa</taxon>
        <taxon>Annelida</taxon>
        <taxon>Polychaeta</taxon>
        <taxon>Sedentaria</taxon>
        <taxon>Canalipalpata</taxon>
        <taxon>Sabellida</taxon>
        <taxon>Siboglinidae</taxon>
        <taxon>Ridgeia</taxon>
    </lineage>
</organism>
<sequence length="116" mass="13273">MSLFAWTPADRQIFKSDYAEADESSVQKSPWYQQPTQGWYSMVTRAVPRYVQHSQLPTVRRDVPSAEPNPQRRRPPLKRRSTPCLRGNRGVALLVLVMVVIMISAIGYTIHLAGEY</sequence>
<evidence type="ECO:0000256" key="2">
    <source>
        <dbReference type="SAM" id="Phobius"/>
    </source>
</evidence>
<protein>
    <submittedName>
        <fullName evidence="3">Uncharacterized protein</fullName>
    </submittedName>
</protein>
<feature type="region of interest" description="Disordered" evidence="1">
    <location>
        <begin position="57"/>
        <end position="83"/>
    </location>
</feature>
<keyword evidence="4" id="KW-1185">Reference proteome</keyword>
<keyword evidence="2" id="KW-0812">Transmembrane</keyword>
<feature type="transmembrane region" description="Helical" evidence="2">
    <location>
        <begin position="90"/>
        <end position="110"/>
    </location>
</feature>
<dbReference type="EMBL" id="JAODUO010001411">
    <property type="protein sequence ID" value="KAK2164502.1"/>
    <property type="molecule type" value="Genomic_DNA"/>
</dbReference>
<keyword evidence="2" id="KW-1133">Transmembrane helix</keyword>
<proteinExistence type="predicted"/>
<reference evidence="3" key="1">
    <citation type="journal article" date="2023" name="Mol. Biol. Evol.">
        <title>Third-Generation Sequencing Reveals the Adaptive Role of the Epigenome in Three Deep-Sea Polychaetes.</title>
        <authorList>
            <person name="Perez M."/>
            <person name="Aroh O."/>
            <person name="Sun Y."/>
            <person name="Lan Y."/>
            <person name="Juniper S.K."/>
            <person name="Young C.R."/>
            <person name="Angers B."/>
            <person name="Qian P.Y."/>
        </authorList>
    </citation>
    <scope>NUCLEOTIDE SEQUENCE</scope>
    <source>
        <strain evidence="3">R07B-5</strain>
    </source>
</reference>
<accession>A0AAD9K454</accession>
<name>A0AAD9K454_RIDPI</name>
<evidence type="ECO:0000313" key="3">
    <source>
        <dbReference type="EMBL" id="KAK2164502.1"/>
    </source>
</evidence>
<keyword evidence="2" id="KW-0472">Membrane</keyword>
<evidence type="ECO:0000313" key="4">
    <source>
        <dbReference type="Proteomes" id="UP001209878"/>
    </source>
</evidence>